<proteinExistence type="predicted"/>
<gene>
    <name evidence="8" type="ORF">CERZMDRAFT_97248</name>
</gene>
<evidence type="ECO:0000313" key="8">
    <source>
        <dbReference type="EMBL" id="KAF2212753.1"/>
    </source>
</evidence>
<evidence type="ECO:0000259" key="7">
    <source>
        <dbReference type="Pfam" id="PF11710"/>
    </source>
</evidence>
<evidence type="ECO:0000256" key="4">
    <source>
        <dbReference type="ARBA" id="ARBA00023136"/>
    </source>
</evidence>
<organism evidence="8 9">
    <name type="scientific">Cercospora zeae-maydis SCOH1-5</name>
    <dbReference type="NCBI Taxonomy" id="717836"/>
    <lineage>
        <taxon>Eukaryota</taxon>
        <taxon>Fungi</taxon>
        <taxon>Dikarya</taxon>
        <taxon>Ascomycota</taxon>
        <taxon>Pezizomycotina</taxon>
        <taxon>Dothideomycetes</taxon>
        <taxon>Dothideomycetidae</taxon>
        <taxon>Mycosphaerellales</taxon>
        <taxon>Mycosphaerellaceae</taxon>
        <taxon>Cercospora</taxon>
    </lineage>
</organism>
<dbReference type="InterPro" id="IPR023041">
    <property type="entry name" value="Glucose_rcpt_Git3-like_N"/>
</dbReference>
<evidence type="ECO:0000256" key="1">
    <source>
        <dbReference type="ARBA" id="ARBA00004141"/>
    </source>
</evidence>
<evidence type="ECO:0000256" key="2">
    <source>
        <dbReference type="ARBA" id="ARBA00022692"/>
    </source>
</evidence>
<feature type="transmembrane region" description="Helical" evidence="6">
    <location>
        <begin position="314"/>
        <end position="332"/>
    </location>
</feature>
<feature type="region of interest" description="Disordered" evidence="5">
    <location>
        <begin position="235"/>
        <end position="255"/>
    </location>
</feature>
<evidence type="ECO:0000313" key="9">
    <source>
        <dbReference type="Proteomes" id="UP000799539"/>
    </source>
</evidence>
<dbReference type="PANTHER" id="PTHR23112:SF0">
    <property type="entry name" value="TRANSMEMBRANE PROTEIN 116"/>
    <property type="match status" value="1"/>
</dbReference>
<feature type="transmembrane region" description="Helical" evidence="6">
    <location>
        <begin position="171"/>
        <end position="191"/>
    </location>
</feature>
<keyword evidence="9" id="KW-1185">Reference proteome</keyword>
<keyword evidence="2 6" id="KW-0812">Transmembrane</keyword>
<feature type="transmembrane region" description="Helical" evidence="6">
    <location>
        <begin position="121"/>
        <end position="144"/>
    </location>
</feature>
<evidence type="ECO:0000256" key="6">
    <source>
        <dbReference type="SAM" id="Phobius"/>
    </source>
</evidence>
<dbReference type="EMBL" id="ML992672">
    <property type="protein sequence ID" value="KAF2212753.1"/>
    <property type="molecule type" value="Genomic_DNA"/>
</dbReference>
<evidence type="ECO:0000256" key="3">
    <source>
        <dbReference type="ARBA" id="ARBA00022989"/>
    </source>
</evidence>
<sequence length="379" mass="42137">MVPLEVAIPTFVCSCLSFLASSVFAVFYFLYPPERHFRQALIVNLLVADWINSLNNSISGAYVLSRVSRPGPELTRGPGCYANGYIGQFSVQAIDFNILVISLSVLLTVRSPRFVIEPPWWQVACVCALPWIPPIITANVALGLDLYGPVSGNWCWIQAKYFGLRYALTHGWRVLVFVTTIAIYTYVYIYLMRAYGRLGVGSTNGTYTTSAHRLGTIDDKSGSYNEHHHIRVRSSITTTVAHNQDTPRGSKEPNLCEEESEVGSFVSHQKRPSCSAASDTVPLGFVGHSSPATANTRISSAAARRRKQEVRKMLLLNGYPILYVILWIPGMTTRIWEAFGKAPLWLQGMQATTQLVGFANALTYAYNEQLLQRIRQTSG</sequence>
<dbReference type="AlphaFoldDB" id="A0A6A6FH94"/>
<feature type="transmembrane region" description="Helical" evidence="6">
    <location>
        <begin position="6"/>
        <end position="30"/>
    </location>
</feature>
<feature type="transmembrane region" description="Helical" evidence="6">
    <location>
        <begin position="85"/>
        <end position="109"/>
    </location>
</feature>
<name>A0A6A6FH94_9PEZI</name>
<dbReference type="SUPFAM" id="SSF81321">
    <property type="entry name" value="Family A G protein-coupled receptor-like"/>
    <property type="match status" value="1"/>
</dbReference>
<feature type="compositionally biased region" description="Polar residues" evidence="5">
    <location>
        <begin position="235"/>
        <end position="247"/>
    </location>
</feature>
<evidence type="ECO:0000256" key="5">
    <source>
        <dbReference type="SAM" id="MobiDB-lite"/>
    </source>
</evidence>
<dbReference type="OrthoDB" id="100006at2759"/>
<dbReference type="GO" id="GO:0007189">
    <property type="term" value="P:adenylate cyclase-activating G protein-coupled receptor signaling pathway"/>
    <property type="evidence" value="ECO:0007669"/>
    <property type="project" value="TreeGrafter"/>
</dbReference>
<protein>
    <recommendedName>
        <fullName evidence="7">Glucose receptor Git3-like N-terminal domain-containing protein</fullName>
    </recommendedName>
</protein>
<dbReference type="GO" id="GO:0004930">
    <property type="term" value="F:G protein-coupled receptor activity"/>
    <property type="evidence" value="ECO:0007669"/>
    <property type="project" value="TreeGrafter"/>
</dbReference>
<dbReference type="GO" id="GO:0005886">
    <property type="term" value="C:plasma membrane"/>
    <property type="evidence" value="ECO:0007669"/>
    <property type="project" value="TreeGrafter"/>
</dbReference>
<keyword evidence="4 6" id="KW-0472">Membrane</keyword>
<dbReference type="Pfam" id="PF11710">
    <property type="entry name" value="Git3"/>
    <property type="match status" value="1"/>
</dbReference>
<dbReference type="Proteomes" id="UP000799539">
    <property type="component" value="Unassembled WGS sequence"/>
</dbReference>
<feature type="domain" description="Glucose receptor Git3-like N-terminal" evidence="7">
    <location>
        <begin position="8"/>
        <end position="196"/>
    </location>
</feature>
<dbReference type="PANTHER" id="PTHR23112">
    <property type="entry name" value="G PROTEIN-COUPLED RECEPTOR 157-RELATED"/>
    <property type="match status" value="1"/>
</dbReference>
<reference evidence="8" key="1">
    <citation type="journal article" date="2020" name="Stud. Mycol.">
        <title>101 Dothideomycetes genomes: a test case for predicting lifestyles and emergence of pathogens.</title>
        <authorList>
            <person name="Haridas S."/>
            <person name="Albert R."/>
            <person name="Binder M."/>
            <person name="Bloem J."/>
            <person name="Labutti K."/>
            <person name="Salamov A."/>
            <person name="Andreopoulos B."/>
            <person name="Baker S."/>
            <person name="Barry K."/>
            <person name="Bills G."/>
            <person name="Bluhm B."/>
            <person name="Cannon C."/>
            <person name="Castanera R."/>
            <person name="Culley D."/>
            <person name="Daum C."/>
            <person name="Ezra D."/>
            <person name="Gonzalez J."/>
            <person name="Henrissat B."/>
            <person name="Kuo A."/>
            <person name="Liang C."/>
            <person name="Lipzen A."/>
            <person name="Lutzoni F."/>
            <person name="Magnuson J."/>
            <person name="Mondo S."/>
            <person name="Nolan M."/>
            <person name="Ohm R."/>
            <person name="Pangilinan J."/>
            <person name="Park H.-J."/>
            <person name="Ramirez L."/>
            <person name="Alfaro M."/>
            <person name="Sun H."/>
            <person name="Tritt A."/>
            <person name="Yoshinaga Y."/>
            <person name="Zwiers L.-H."/>
            <person name="Turgeon B."/>
            <person name="Goodwin S."/>
            <person name="Spatafora J."/>
            <person name="Crous P."/>
            <person name="Grigoriev I."/>
        </authorList>
    </citation>
    <scope>NUCLEOTIDE SEQUENCE</scope>
    <source>
        <strain evidence="8">SCOH1-5</strain>
    </source>
</reference>
<accession>A0A6A6FH94</accession>
<dbReference type="Gene3D" id="1.20.1070.10">
    <property type="entry name" value="Rhodopsin 7-helix transmembrane proteins"/>
    <property type="match status" value="1"/>
</dbReference>
<comment type="subcellular location">
    <subcellularLocation>
        <location evidence="1">Membrane</location>
        <topology evidence="1">Multi-pass membrane protein</topology>
    </subcellularLocation>
</comment>
<keyword evidence="3 6" id="KW-1133">Transmembrane helix</keyword>